<comment type="catalytic activity">
    <reaction evidence="9">
        <text>L-lysyl-[histone] + acetyl-CoA = N(6)-acetyl-L-lysyl-[histone] + CoA + H(+)</text>
        <dbReference type="Rhea" id="RHEA:21992"/>
        <dbReference type="Rhea" id="RHEA-COMP:9845"/>
        <dbReference type="Rhea" id="RHEA-COMP:11338"/>
        <dbReference type="ChEBI" id="CHEBI:15378"/>
        <dbReference type="ChEBI" id="CHEBI:29969"/>
        <dbReference type="ChEBI" id="CHEBI:57287"/>
        <dbReference type="ChEBI" id="CHEBI:57288"/>
        <dbReference type="ChEBI" id="CHEBI:61930"/>
        <dbReference type="EC" id="2.3.1.48"/>
    </reaction>
    <physiologicalReaction direction="left-to-right" evidence="9">
        <dbReference type="Rhea" id="RHEA:21993"/>
    </physiologicalReaction>
</comment>
<dbReference type="SMART" id="SM01250">
    <property type="entry name" value="KAT11"/>
    <property type="match status" value="1"/>
</dbReference>
<evidence type="ECO:0000256" key="5">
    <source>
        <dbReference type="ARBA" id="ARBA00022990"/>
    </source>
</evidence>
<dbReference type="GO" id="GO:0006974">
    <property type="term" value="P:DNA damage response"/>
    <property type="evidence" value="ECO:0007669"/>
    <property type="project" value="UniProtKB-KW"/>
</dbReference>
<feature type="region of interest" description="Disordered" evidence="10">
    <location>
        <begin position="561"/>
        <end position="588"/>
    </location>
</feature>
<dbReference type="InParanoid" id="A0A3N4LEL4"/>
<name>A0A3N4LEL4_9PEZI</name>
<dbReference type="OrthoDB" id="3361892at2759"/>
<feature type="region of interest" description="Disordered" evidence="10">
    <location>
        <begin position="354"/>
        <end position="406"/>
    </location>
</feature>
<dbReference type="EC" id="2.3.1.48" evidence="2"/>
<dbReference type="STRING" id="1051890.A0A3N4LEL4"/>
<dbReference type="PANTHER" id="PTHR31571">
    <property type="entry name" value="ALTERED INHERITANCE OF MITOCHONDRIA PROTEIN 6"/>
    <property type="match status" value="1"/>
</dbReference>
<proteinExistence type="predicted"/>
<gene>
    <name evidence="11" type="ORF">L211DRAFT_589021</name>
</gene>
<evidence type="ECO:0000256" key="6">
    <source>
        <dbReference type="ARBA" id="ARBA00023015"/>
    </source>
</evidence>
<evidence type="ECO:0000256" key="10">
    <source>
        <dbReference type="SAM" id="MobiDB-lite"/>
    </source>
</evidence>
<evidence type="ECO:0000256" key="9">
    <source>
        <dbReference type="ARBA" id="ARBA00048940"/>
    </source>
</evidence>
<dbReference type="Pfam" id="PF08214">
    <property type="entry name" value="HAT_KAT11"/>
    <property type="match status" value="1"/>
</dbReference>
<reference evidence="11 12" key="1">
    <citation type="journal article" date="2018" name="Nat. Ecol. Evol.">
        <title>Pezizomycetes genomes reveal the molecular basis of ectomycorrhizal truffle lifestyle.</title>
        <authorList>
            <person name="Murat C."/>
            <person name="Payen T."/>
            <person name="Noel B."/>
            <person name="Kuo A."/>
            <person name="Morin E."/>
            <person name="Chen J."/>
            <person name="Kohler A."/>
            <person name="Krizsan K."/>
            <person name="Balestrini R."/>
            <person name="Da Silva C."/>
            <person name="Montanini B."/>
            <person name="Hainaut M."/>
            <person name="Levati E."/>
            <person name="Barry K.W."/>
            <person name="Belfiori B."/>
            <person name="Cichocki N."/>
            <person name="Clum A."/>
            <person name="Dockter R.B."/>
            <person name="Fauchery L."/>
            <person name="Guy J."/>
            <person name="Iotti M."/>
            <person name="Le Tacon F."/>
            <person name="Lindquist E.A."/>
            <person name="Lipzen A."/>
            <person name="Malagnac F."/>
            <person name="Mello A."/>
            <person name="Molinier V."/>
            <person name="Miyauchi S."/>
            <person name="Poulain J."/>
            <person name="Riccioni C."/>
            <person name="Rubini A."/>
            <person name="Sitrit Y."/>
            <person name="Splivallo R."/>
            <person name="Traeger S."/>
            <person name="Wang M."/>
            <person name="Zifcakova L."/>
            <person name="Wipf D."/>
            <person name="Zambonelli A."/>
            <person name="Paolocci F."/>
            <person name="Nowrousian M."/>
            <person name="Ottonello S."/>
            <person name="Baldrian P."/>
            <person name="Spatafora J.W."/>
            <person name="Henrissat B."/>
            <person name="Nagy L.G."/>
            <person name="Aury J.M."/>
            <person name="Wincker P."/>
            <person name="Grigoriev I.V."/>
            <person name="Bonfante P."/>
            <person name="Martin F.M."/>
        </authorList>
    </citation>
    <scope>NUCLEOTIDE SEQUENCE [LARGE SCALE GENOMIC DNA]</scope>
    <source>
        <strain evidence="11 12">ATCC MYA-4762</strain>
    </source>
</reference>
<dbReference type="PANTHER" id="PTHR31571:SF2">
    <property type="entry name" value="HISTONE ACETYLTRANSFERASE RTT109"/>
    <property type="match status" value="1"/>
</dbReference>
<evidence type="ECO:0000256" key="2">
    <source>
        <dbReference type="ARBA" id="ARBA00013184"/>
    </source>
</evidence>
<feature type="compositionally biased region" description="Polar residues" evidence="10">
    <location>
        <begin position="359"/>
        <end position="390"/>
    </location>
</feature>
<keyword evidence="7" id="KW-0804">Transcription</keyword>
<accession>A0A3N4LEL4</accession>
<dbReference type="AlphaFoldDB" id="A0A3N4LEL4"/>
<evidence type="ECO:0000256" key="1">
    <source>
        <dbReference type="ARBA" id="ARBA00004123"/>
    </source>
</evidence>
<dbReference type="GO" id="GO:0006355">
    <property type="term" value="P:regulation of DNA-templated transcription"/>
    <property type="evidence" value="ECO:0007669"/>
    <property type="project" value="InterPro"/>
</dbReference>
<evidence type="ECO:0000256" key="7">
    <source>
        <dbReference type="ARBA" id="ARBA00023163"/>
    </source>
</evidence>
<evidence type="ECO:0000256" key="3">
    <source>
        <dbReference type="ARBA" id="ARBA00022679"/>
    </source>
</evidence>
<dbReference type="GO" id="GO:0005634">
    <property type="term" value="C:nucleus"/>
    <property type="evidence" value="ECO:0007669"/>
    <property type="project" value="UniProtKB-SubCell"/>
</dbReference>
<dbReference type="PROSITE" id="PS51728">
    <property type="entry name" value="RTT109_HAT"/>
    <property type="match status" value="1"/>
</dbReference>
<dbReference type="InterPro" id="IPR016849">
    <property type="entry name" value="Rtt109"/>
</dbReference>
<dbReference type="GO" id="GO:0032931">
    <property type="term" value="F:histone H3K56 acetyltransferase activity"/>
    <property type="evidence" value="ECO:0007669"/>
    <property type="project" value="TreeGrafter"/>
</dbReference>
<protein>
    <recommendedName>
        <fullName evidence="2">histone acetyltransferase</fullName>
        <ecNumber evidence="2">2.3.1.48</ecNumber>
    </recommendedName>
</protein>
<keyword evidence="5" id="KW-0007">Acetylation</keyword>
<dbReference type="InterPro" id="IPR051236">
    <property type="entry name" value="HAT_RTT109-like"/>
</dbReference>
<organism evidence="11 12">
    <name type="scientific">Terfezia boudieri ATCC MYA-4762</name>
    <dbReference type="NCBI Taxonomy" id="1051890"/>
    <lineage>
        <taxon>Eukaryota</taxon>
        <taxon>Fungi</taxon>
        <taxon>Dikarya</taxon>
        <taxon>Ascomycota</taxon>
        <taxon>Pezizomycotina</taxon>
        <taxon>Pezizomycetes</taxon>
        <taxon>Pezizales</taxon>
        <taxon>Pezizaceae</taxon>
        <taxon>Terfezia</taxon>
    </lineage>
</organism>
<evidence type="ECO:0000256" key="4">
    <source>
        <dbReference type="ARBA" id="ARBA00022763"/>
    </source>
</evidence>
<evidence type="ECO:0000313" key="11">
    <source>
        <dbReference type="EMBL" id="RPB19892.1"/>
    </source>
</evidence>
<evidence type="ECO:0000313" key="12">
    <source>
        <dbReference type="Proteomes" id="UP000267821"/>
    </source>
</evidence>
<dbReference type="Proteomes" id="UP000267821">
    <property type="component" value="Unassembled WGS sequence"/>
</dbReference>
<evidence type="ECO:0000256" key="8">
    <source>
        <dbReference type="ARBA" id="ARBA00023242"/>
    </source>
</evidence>
<keyword evidence="12" id="KW-1185">Reference proteome</keyword>
<sequence length="588" mass="64435">MPQPTSLQDTLSALLPAGLKLTVYHISHTPTKSHPLYFSPPNQQPPPTSVETHFLAVSHDGILCFAIELLVYVTTAKHPETGKSHKNSTFFVSKADSSGYLPSSAASFQPKESPGIKDSTLRTISTAFLEHVVREHRFAHPRIRKSTISLFARSQASYLFPNSESNPQKHVLNDRALIRWWCRVLDPILQSFGEEDSTDKASAYLLVPGFDKYETMALFPSKTRQLALYPNAKRWVHGHPLREDPARQLTVREVIPHFPDDPKARFLVELDAENTGVSGSWKQVKRTGSGGWASVKTLDQFWEFMGFRQECSSGASTGFIWIVIDKKKQPNESKEQKPSIPIPTVIQENNAEADAEVLSSATQKPTSSQEFLSSQGASQRQAETSPQDTLSPDACRPPATTTPTSLRFTSTNYKKVLETLACGDFSSEMLARLHSRKWIDGAATLLGSDASSMRLKERKLEGKDWGTPIVGRRIVEVPSTVHAPVATSSCAVNVLNVRKKQKRGVEAGKVDTLSSQASSGVNELDAGFIRKKPKLDNGIPAPPSQQIEIQGATILAAGLIRKKPKPETNTVPDLSPTLAGGQATTSQG</sequence>
<keyword evidence="3" id="KW-0808">Transferase</keyword>
<dbReference type="EMBL" id="ML121582">
    <property type="protein sequence ID" value="RPB19892.1"/>
    <property type="molecule type" value="Genomic_DNA"/>
</dbReference>
<comment type="subcellular location">
    <subcellularLocation>
        <location evidence="1">Nucleus</location>
    </subcellularLocation>
</comment>
<keyword evidence="6" id="KW-0805">Transcription regulation</keyword>
<keyword evidence="4" id="KW-0227">DNA damage</keyword>
<keyword evidence="8" id="KW-0539">Nucleus</keyword>
<dbReference type="InterPro" id="IPR013178">
    <property type="entry name" value="Histone_AcTrfase_Rtt109/CBP"/>
</dbReference>